<feature type="transmembrane region" description="Helical" evidence="6">
    <location>
        <begin position="304"/>
        <end position="322"/>
    </location>
</feature>
<dbReference type="PANTHER" id="PTHR23513">
    <property type="entry name" value="INTEGRAL MEMBRANE EFFLUX PROTEIN-RELATED"/>
    <property type="match status" value="1"/>
</dbReference>
<feature type="transmembrane region" description="Helical" evidence="6">
    <location>
        <begin position="365"/>
        <end position="384"/>
    </location>
</feature>
<dbReference type="Gene3D" id="1.20.1250.20">
    <property type="entry name" value="MFS general substrate transporter like domains"/>
    <property type="match status" value="1"/>
</dbReference>
<keyword evidence="3 6" id="KW-0812">Transmembrane</keyword>
<evidence type="ECO:0000256" key="4">
    <source>
        <dbReference type="ARBA" id="ARBA00022989"/>
    </source>
</evidence>
<keyword evidence="2" id="KW-1003">Cell membrane</keyword>
<dbReference type="AlphaFoldDB" id="A0A561UHE5"/>
<keyword evidence="4 6" id="KW-1133">Transmembrane helix</keyword>
<dbReference type="GO" id="GO:0022857">
    <property type="term" value="F:transmembrane transporter activity"/>
    <property type="evidence" value="ECO:0007669"/>
    <property type="project" value="InterPro"/>
</dbReference>
<dbReference type="PRINTS" id="PR01988">
    <property type="entry name" value="EXPORTERBACE"/>
</dbReference>
<dbReference type="Pfam" id="PF07690">
    <property type="entry name" value="MFS_1"/>
    <property type="match status" value="1"/>
</dbReference>
<dbReference type="Proteomes" id="UP000317940">
    <property type="component" value="Unassembled WGS sequence"/>
</dbReference>
<dbReference type="OrthoDB" id="4528313at2"/>
<dbReference type="PANTHER" id="PTHR23513:SF11">
    <property type="entry name" value="STAPHYLOFERRIN A TRANSPORTER"/>
    <property type="match status" value="1"/>
</dbReference>
<keyword evidence="8" id="KW-1185">Reference proteome</keyword>
<reference evidence="7 8" key="1">
    <citation type="submission" date="2019-06" db="EMBL/GenBank/DDBJ databases">
        <title>Sequencing the genomes of 1000 actinobacteria strains.</title>
        <authorList>
            <person name="Klenk H.-P."/>
        </authorList>
    </citation>
    <scope>NUCLEOTIDE SEQUENCE [LARGE SCALE GENOMIC DNA]</scope>
    <source>
        <strain evidence="7 8">DSM 44826</strain>
    </source>
</reference>
<feature type="transmembrane region" description="Helical" evidence="6">
    <location>
        <begin position="67"/>
        <end position="88"/>
    </location>
</feature>
<comment type="caution">
    <text evidence="7">The sequence shown here is derived from an EMBL/GenBank/DDBJ whole genome shotgun (WGS) entry which is preliminary data.</text>
</comment>
<dbReference type="EMBL" id="VIWT01000001">
    <property type="protein sequence ID" value="TWF98773.1"/>
    <property type="molecule type" value="Genomic_DNA"/>
</dbReference>
<feature type="transmembrane region" description="Helical" evidence="6">
    <location>
        <begin position="390"/>
        <end position="414"/>
    </location>
</feature>
<feature type="transmembrane region" description="Helical" evidence="6">
    <location>
        <begin position="328"/>
        <end position="353"/>
    </location>
</feature>
<dbReference type="InterPro" id="IPR036259">
    <property type="entry name" value="MFS_trans_sf"/>
</dbReference>
<organism evidence="7 8">
    <name type="scientific">Kitasatospora viridis</name>
    <dbReference type="NCBI Taxonomy" id="281105"/>
    <lineage>
        <taxon>Bacteria</taxon>
        <taxon>Bacillati</taxon>
        <taxon>Actinomycetota</taxon>
        <taxon>Actinomycetes</taxon>
        <taxon>Kitasatosporales</taxon>
        <taxon>Streptomycetaceae</taxon>
        <taxon>Kitasatospora</taxon>
    </lineage>
</organism>
<dbReference type="RefSeq" id="WP_145905148.1">
    <property type="nucleotide sequence ID" value="NZ_BAAAMZ010000012.1"/>
</dbReference>
<feature type="transmembrane region" description="Helical" evidence="6">
    <location>
        <begin position="275"/>
        <end position="297"/>
    </location>
</feature>
<evidence type="ECO:0000256" key="2">
    <source>
        <dbReference type="ARBA" id="ARBA00022475"/>
    </source>
</evidence>
<dbReference type="CDD" id="cd06173">
    <property type="entry name" value="MFS_MefA_like"/>
    <property type="match status" value="1"/>
</dbReference>
<dbReference type="InterPro" id="IPR022324">
    <property type="entry name" value="Bacilysin_exporter_BacE_put"/>
</dbReference>
<protein>
    <submittedName>
        <fullName evidence="7">Putative MFS family arabinose efflux permease</fullName>
    </submittedName>
</protein>
<name>A0A561UHE5_9ACTN</name>
<evidence type="ECO:0000256" key="1">
    <source>
        <dbReference type="ARBA" id="ARBA00004651"/>
    </source>
</evidence>
<evidence type="ECO:0000313" key="8">
    <source>
        <dbReference type="Proteomes" id="UP000317940"/>
    </source>
</evidence>
<gene>
    <name evidence="7" type="ORF">FHX73_112595</name>
</gene>
<evidence type="ECO:0000256" key="6">
    <source>
        <dbReference type="SAM" id="Phobius"/>
    </source>
</evidence>
<feature type="transmembrane region" description="Helical" evidence="6">
    <location>
        <begin position="240"/>
        <end position="263"/>
    </location>
</feature>
<evidence type="ECO:0000256" key="5">
    <source>
        <dbReference type="ARBA" id="ARBA00023136"/>
    </source>
</evidence>
<dbReference type="InterPro" id="IPR011701">
    <property type="entry name" value="MFS"/>
</dbReference>
<feature type="transmembrane region" description="Helical" evidence="6">
    <location>
        <begin position="39"/>
        <end position="61"/>
    </location>
</feature>
<dbReference type="SUPFAM" id="SSF103473">
    <property type="entry name" value="MFS general substrate transporter"/>
    <property type="match status" value="1"/>
</dbReference>
<accession>A0A561UHE5</accession>
<keyword evidence="5 6" id="KW-0472">Membrane</keyword>
<evidence type="ECO:0000313" key="7">
    <source>
        <dbReference type="EMBL" id="TWF98773.1"/>
    </source>
</evidence>
<comment type="subcellular location">
    <subcellularLocation>
        <location evidence="1">Cell membrane</location>
        <topology evidence="1">Multi-pass membrane protein</topology>
    </subcellularLocation>
</comment>
<sequence>MSEDPAKGTLLPMTTALRAPGAPSTLALLRQEPDFRRFLTGYATSLLGSAMAPVALAFALLREPGGADALGWVLTARILPMVLVLLLGGAAADRLGGRRVMLAADAVRCLAQAGFAAALLTGRPPLWPLLVLAAAGGVGEAVFNPALTALIPRLTPPAQLARANALLTLARSTASVAGPAAAGVLTAWAGPGTVLALDAASYAASLFALARLTVSTAPHPAGPSLLSELREGWGEFRSHGWLWAGCLHACFLNLVLWAPFLVLGPVCAAHQLGGARGWGLVMGCFGAGSVLGSLGLLRRDPRRPVLWSTVAMFGFALPPAVLAARTGLPWVCAAAVLAGLGSAVGQSLGGLALQRLVPERVRARVAAYESLGSFALGPVGLALAGPVAALLGTGTVLAAGAVGQLAVTAAVLSLRSVRTN</sequence>
<proteinExistence type="predicted"/>
<evidence type="ECO:0000256" key="3">
    <source>
        <dbReference type="ARBA" id="ARBA00022692"/>
    </source>
</evidence>
<dbReference type="GO" id="GO:0005886">
    <property type="term" value="C:plasma membrane"/>
    <property type="evidence" value="ECO:0007669"/>
    <property type="project" value="UniProtKB-SubCell"/>
</dbReference>